<dbReference type="InterPro" id="IPR029063">
    <property type="entry name" value="SAM-dependent_MTases_sf"/>
</dbReference>
<reference evidence="2 3" key="1">
    <citation type="submission" date="2019-03" db="EMBL/GenBank/DDBJ databases">
        <title>Whole genome sequence of a novel Rubrobacter taiwanensis strain, isolated from Yellowstone National Park.</title>
        <authorList>
            <person name="Freed S."/>
            <person name="Ramaley R.F."/>
            <person name="Kyndt J.A."/>
        </authorList>
    </citation>
    <scope>NUCLEOTIDE SEQUENCE [LARGE SCALE GENOMIC DNA]</scope>
    <source>
        <strain evidence="2 3">Yellowstone</strain>
    </source>
</reference>
<evidence type="ECO:0000259" key="1">
    <source>
        <dbReference type="Pfam" id="PF13649"/>
    </source>
</evidence>
<keyword evidence="2" id="KW-0808">Transferase</keyword>
<name>A0A4R1BQ94_9ACTN</name>
<dbReference type="SUPFAM" id="SSF53335">
    <property type="entry name" value="S-adenosyl-L-methionine-dependent methyltransferases"/>
    <property type="match status" value="1"/>
</dbReference>
<dbReference type="CDD" id="cd02440">
    <property type="entry name" value="AdoMet_MTases"/>
    <property type="match status" value="1"/>
</dbReference>
<dbReference type="Gene3D" id="2.20.130.10">
    <property type="entry name" value="CAC2371-like domains"/>
    <property type="match status" value="1"/>
</dbReference>
<dbReference type="Pfam" id="PF13649">
    <property type="entry name" value="Methyltransf_25"/>
    <property type="match status" value="1"/>
</dbReference>
<dbReference type="InterPro" id="IPR041698">
    <property type="entry name" value="Methyltransf_25"/>
</dbReference>
<keyword evidence="2" id="KW-0489">Methyltransferase</keyword>
<protein>
    <submittedName>
        <fullName evidence="2">Class I SAM-dependent methyltransferase</fullName>
    </submittedName>
</protein>
<dbReference type="AlphaFoldDB" id="A0A4R1BQ94"/>
<dbReference type="GO" id="GO:0032259">
    <property type="term" value="P:methylation"/>
    <property type="evidence" value="ECO:0007669"/>
    <property type="project" value="UniProtKB-KW"/>
</dbReference>
<dbReference type="OrthoDB" id="189743at2"/>
<evidence type="ECO:0000313" key="2">
    <source>
        <dbReference type="EMBL" id="TCJ19889.1"/>
    </source>
</evidence>
<dbReference type="Proteomes" id="UP000295244">
    <property type="component" value="Unassembled WGS sequence"/>
</dbReference>
<dbReference type="EMBL" id="SKBU01000006">
    <property type="protein sequence ID" value="TCJ19889.1"/>
    <property type="molecule type" value="Genomic_DNA"/>
</dbReference>
<accession>A0A4R1BQ94</accession>
<proteinExistence type="predicted"/>
<organism evidence="2 3">
    <name type="scientific">Rubrobacter taiwanensis</name>
    <dbReference type="NCBI Taxonomy" id="185139"/>
    <lineage>
        <taxon>Bacteria</taxon>
        <taxon>Bacillati</taxon>
        <taxon>Actinomycetota</taxon>
        <taxon>Rubrobacteria</taxon>
        <taxon>Rubrobacterales</taxon>
        <taxon>Rubrobacteraceae</taxon>
        <taxon>Rubrobacter</taxon>
    </lineage>
</organism>
<dbReference type="GO" id="GO:0008168">
    <property type="term" value="F:methyltransferase activity"/>
    <property type="evidence" value="ECO:0007669"/>
    <property type="project" value="UniProtKB-KW"/>
</dbReference>
<sequence length="275" mass="29954">MAELPEIIYAAPVSGSRNTPQSGYDSLADLYDLEYTHVCDVPFWLALAGREGGPVIEWGAGTGRISGPLSRAGFEVTAVELSEAMLERGKQRVPEAVWIPGDMRVAKPGRTFRLAVCAFNSFLCLLTPEDALAFLGNAREHLQPGGLLGIEISAFSPEELAGLPELRHDLTRELPDGGVLERFSVSRYDAATQLLTMRLFYELYGEGGVLREKRAHELEIRVYTRGELELLLRLSGFEVESVYGGFDGEPFDSGSDHLIALARRGEITPAAGSGP</sequence>
<gene>
    <name evidence="2" type="ORF">E0L93_02740</name>
</gene>
<comment type="caution">
    <text evidence="2">The sequence shown here is derived from an EMBL/GenBank/DDBJ whole genome shotgun (WGS) entry which is preliminary data.</text>
</comment>
<keyword evidence="3" id="KW-1185">Reference proteome</keyword>
<dbReference type="Gene3D" id="3.40.50.150">
    <property type="entry name" value="Vaccinia Virus protein VP39"/>
    <property type="match status" value="1"/>
</dbReference>
<evidence type="ECO:0000313" key="3">
    <source>
        <dbReference type="Proteomes" id="UP000295244"/>
    </source>
</evidence>
<feature type="domain" description="Methyltransferase" evidence="1">
    <location>
        <begin position="55"/>
        <end position="146"/>
    </location>
</feature>